<name>A0A699WPQ1_TANCI</name>
<organism evidence="1">
    <name type="scientific">Tanacetum cinerariifolium</name>
    <name type="common">Dalmatian daisy</name>
    <name type="synonym">Chrysanthemum cinerariifolium</name>
    <dbReference type="NCBI Taxonomy" id="118510"/>
    <lineage>
        <taxon>Eukaryota</taxon>
        <taxon>Viridiplantae</taxon>
        <taxon>Streptophyta</taxon>
        <taxon>Embryophyta</taxon>
        <taxon>Tracheophyta</taxon>
        <taxon>Spermatophyta</taxon>
        <taxon>Magnoliopsida</taxon>
        <taxon>eudicotyledons</taxon>
        <taxon>Gunneridae</taxon>
        <taxon>Pentapetalae</taxon>
        <taxon>asterids</taxon>
        <taxon>campanulids</taxon>
        <taxon>Asterales</taxon>
        <taxon>Asteraceae</taxon>
        <taxon>Asteroideae</taxon>
        <taxon>Anthemideae</taxon>
        <taxon>Anthemidinae</taxon>
        <taxon>Tanacetum</taxon>
    </lineage>
</organism>
<proteinExistence type="predicted"/>
<comment type="caution">
    <text evidence="1">The sequence shown here is derived from an EMBL/GenBank/DDBJ whole genome shotgun (WGS) entry which is preliminary data.</text>
</comment>
<sequence length="122" mass="12168">AGNAVNQVAGGGGAKVDALAAERIVQGYARAALARLRYPGVAIVVDHHAVEVFGAVEPRGGRPLIGAWLVAIQPGDAGPLVAIDDPQVVARGVGGHVGHAHVVEVAGVGVEAAAQRHARLGC</sequence>
<gene>
    <name evidence="1" type="ORF">Tci_918680</name>
</gene>
<dbReference type="AlphaFoldDB" id="A0A699WPQ1"/>
<feature type="non-terminal residue" evidence="1">
    <location>
        <position position="1"/>
    </location>
</feature>
<dbReference type="EMBL" id="BKCJ011681468">
    <property type="protein sequence ID" value="GFD46711.1"/>
    <property type="molecule type" value="Genomic_DNA"/>
</dbReference>
<accession>A0A699WPQ1</accession>
<evidence type="ECO:0000313" key="1">
    <source>
        <dbReference type="EMBL" id="GFD46711.1"/>
    </source>
</evidence>
<protein>
    <submittedName>
        <fullName evidence="1">Uncharacterized protein</fullName>
    </submittedName>
</protein>
<feature type="non-terminal residue" evidence="1">
    <location>
        <position position="122"/>
    </location>
</feature>
<reference evidence="1" key="1">
    <citation type="journal article" date="2019" name="Sci. Rep.">
        <title>Draft genome of Tanacetum cinerariifolium, the natural source of mosquito coil.</title>
        <authorList>
            <person name="Yamashiro T."/>
            <person name="Shiraishi A."/>
            <person name="Satake H."/>
            <person name="Nakayama K."/>
        </authorList>
    </citation>
    <scope>NUCLEOTIDE SEQUENCE</scope>
</reference>